<evidence type="ECO:0000259" key="1">
    <source>
        <dbReference type="Pfam" id="PF06985"/>
    </source>
</evidence>
<proteinExistence type="predicted"/>
<dbReference type="PANTHER" id="PTHR33112">
    <property type="entry name" value="DOMAIN PROTEIN, PUTATIVE-RELATED"/>
    <property type="match status" value="1"/>
</dbReference>
<name>A0A0B7KRH1_BIOOC</name>
<accession>A0A0B7KRH1</accession>
<gene>
    <name evidence="2" type="ORF">BN869_000013618_1</name>
</gene>
<protein>
    <recommendedName>
        <fullName evidence="1">Heterokaryon incompatibility domain-containing protein</fullName>
    </recommendedName>
</protein>
<sequence length="678" mass="77057">MTPSLSFCSVCNSIDYNKPYGGPEYKKYSSGFSTHWRYTHHASVRELESCVSLSGCMMCRVILAVIQDHHVKLPKNNNDVEDDDHDVVLAELESDFDESKIQNSEKSDEDSPDSLTAPVILETILKPKILYESENRTTEITVHWTDEPSGTRQSYQQELASFLSRRELWNDTSTGSARALELARMWLDTCPSTHPECRERMKSHPTLLPTRVIDVGDGTRQPFLHVSSPCQKGEYVALSHCWGKGKQFTTNTASLAERQRGIKIEDMPKTFRDAVQIARQLGFRLLWIDSPCIIQDSREDWAREAREMGRYYRGASLTVFVRDSAGDDEGCFKDRDGDLNAPHRTPMFDGLFDAPDWKAKGSPVSFIQRGPGHRHGHHVKQRRHGFENIEKLEPWLPSLLHQRGWTLQEWILSTRSLIFTSSEVKWLTVASDKLPAVAGIASEFCKLKSGEYVAGLWRNDYFRSHLAWSGGSGKCRRSSDYRAPSWSGASTDGEIRTPSIKRWEPRGDVDKRALPLLCDIVDCWVVPKNGENPLGEVKTGVLTLRGCMRRAVVSQSHVHDQDTGQKLGYFNLDDPSKLASLPKVWCMPLLHERDARLHCLAMRPATEEEGRYAHGYGGVEKSVFRRVGIVEPFWRDAMPGDREYTNYRVEAGSVYAELTESRSSIRALLDWFEGQIRK</sequence>
<reference evidence="2" key="1">
    <citation type="submission" date="2015-01" db="EMBL/GenBank/DDBJ databases">
        <authorList>
            <person name="Durling Mikael"/>
        </authorList>
    </citation>
    <scope>NUCLEOTIDE SEQUENCE</scope>
</reference>
<dbReference type="PANTHER" id="PTHR33112:SF16">
    <property type="entry name" value="HETEROKARYON INCOMPATIBILITY DOMAIN-CONTAINING PROTEIN"/>
    <property type="match status" value="1"/>
</dbReference>
<dbReference type="EMBL" id="CDPU01000110">
    <property type="protein sequence ID" value="CEO57560.1"/>
    <property type="molecule type" value="Genomic_DNA"/>
</dbReference>
<dbReference type="Pfam" id="PF06985">
    <property type="entry name" value="HET"/>
    <property type="match status" value="1"/>
</dbReference>
<feature type="domain" description="Heterokaryon incompatibility" evidence="1">
    <location>
        <begin position="235"/>
        <end position="409"/>
    </location>
</feature>
<dbReference type="InterPro" id="IPR010730">
    <property type="entry name" value="HET"/>
</dbReference>
<organism evidence="2">
    <name type="scientific">Bionectria ochroleuca</name>
    <name type="common">Gliocladium roseum</name>
    <dbReference type="NCBI Taxonomy" id="29856"/>
    <lineage>
        <taxon>Eukaryota</taxon>
        <taxon>Fungi</taxon>
        <taxon>Dikarya</taxon>
        <taxon>Ascomycota</taxon>
        <taxon>Pezizomycotina</taxon>
        <taxon>Sordariomycetes</taxon>
        <taxon>Hypocreomycetidae</taxon>
        <taxon>Hypocreales</taxon>
        <taxon>Bionectriaceae</taxon>
        <taxon>Clonostachys</taxon>
    </lineage>
</organism>
<evidence type="ECO:0000313" key="2">
    <source>
        <dbReference type="EMBL" id="CEO57560.1"/>
    </source>
</evidence>
<dbReference type="AlphaFoldDB" id="A0A0B7KRH1"/>